<dbReference type="Pfam" id="PF14433">
    <property type="entry name" value="SUKH-3"/>
    <property type="match status" value="1"/>
</dbReference>
<dbReference type="Proteomes" id="UP000320580">
    <property type="component" value="Chromosome"/>
</dbReference>
<organism evidence="1 2">
    <name type="scientific">Streptomyces qinzhouensis</name>
    <dbReference type="NCBI Taxonomy" id="2599401"/>
    <lineage>
        <taxon>Bacteria</taxon>
        <taxon>Bacillati</taxon>
        <taxon>Actinomycetota</taxon>
        <taxon>Actinomycetes</taxon>
        <taxon>Kitasatosporales</taxon>
        <taxon>Streptomycetaceae</taxon>
        <taxon>Streptomyces</taxon>
    </lineage>
</organism>
<dbReference type="EMBL" id="CP042266">
    <property type="protein sequence ID" value="QDY76760.1"/>
    <property type="molecule type" value="Genomic_DNA"/>
</dbReference>
<evidence type="ECO:0000313" key="2">
    <source>
        <dbReference type="Proteomes" id="UP000320580"/>
    </source>
</evidence>
<dbReference type="RefSeq" id="WP_146480051.1">
    <property type="nucleotide sequence ID" value="NZ_CP042266.1"/>
</dbReference>
<evidence type="ECO:0008006" key="3">
    <source>
        <dbReference type="Google" id="ProtNLM"/>
    </source>
</evidence>
<sequence length="149" mass="16418">MGIFPDEVDRVLREAGWTPGRQVNAEPWLAAFEAEGLLRNPVVSAFLTEFGGLAVNISGPGISRAREPFEFNPMLCLGEGDRFLEWGEEIKKSIFPVGVHDEGRFFLGVDERGELYLVETWVASFGRMPEAMSNLILGVQATVIDNGST</sequence>
<evidence type="ECO:0000313" key="1">
    <source>
        <dbReference type="EMBL" id="QDY76760.1"/>
    </source>
</evidence>
<dbReference type="OrthoDB" id="3351204at2"/>
<dbReference type="AlphaFoldDB" id="A0A5B8JG99"/>
<proteinExistence type="predicted"/>
<gene>
    <name evidence="1" type="ORF">FQU76_09680</name>
</gene>
<accession>A0A5B8JG99</accession>
<reference evidence="1 2" key="1">
    <citation type="submission" date="2019-07" db="EMBL/GenBank/DDBJ databases">
        <authorList>
            <person name="Zhu P."/>
        </authorList>
    </citation>
    <scope>NUCLEOTIDE SEQUENCE [LARGE SCALE GENOMIC DNA]</scope>
    <source>
        <strain evidence="1 2">SSL-25</strain>
    </source>
</reference>
<name>A0A5B8JG99_9ACTN</name>
<protein>
    <recommendedName>
        <fullName evidence="3">SUKH-3 domain containing protein</fullName>
    </recommendedName>
</protein>
<dbReference type="InterPro" id="IPR025850">
    <property type="entry name" value="SUKH-3"/>
</dbReference>
<keyword evidence="2" id="KW-1185">Reference proteome</keyword>
<dbReference type="KEGG" id="sqz:FQU76_09680"/>